<gene>
    <name evidence="1" type="ORF">DEJ50_17160</name>
</gene>
<dbReference type="AlphaFoldDB" id="A0A5P2D3Z8"/>
<evidence type="ECO:0000313" key="2">
    <source>
        <dbReference type="Proteomes" id="UP000325211"/>
    </source>
</evidence>
<proteinExistence type="predicted"/>
<dbReference type="EMBL" id="CP029190">
    <property type="protein sequence ID" value="QES49280.1"/>
    <property type="molecule type" value="Genomic_DNA"/>
</dbReference>
<name>A0A5P2D3Z8_STRVZ</name>
<dbReference type="Proteomes" id="UP000325211">
    <property type="component" value="Chromosome"/>
</dbReference>
<dbReference type="OrthoDB" id="6397886at2"/>
<evidence type="ECO:0000313" key="1">
    <source>
        <dbReference type="EMBL" id="QES49280.1"/>
    </source>
</evidence>
<organism evidence="1 2">
    <name type="scientific">Streptomyces venezuelae</name>
    <dbReference type="NCBI Taxonomy" id="54571"/>
    <lineage>
        <taxon>Bacteria</taxon>
        <taxon>Bacillati</taxon>
        <taxon>Actinomycetota</taxon>
        <taxon>Actinomycetes</taxon>
        <taxon>Kitasatosporales</taxon>
        <taxon>Streptomycetaceae</taxon>
        <taxon>Streptomyces</taxon>
    </lineage>
</organism>
<sequence>MPVDLGTAVAVLAQFLDHQPLTEAIAALEHRLHGADTRRATAAAADGGVNTDLLVSALAVRESFGRLNDLIHAAGIMLAVPHVLNEGETITKRPSLGAGNDPGRPYDLETDQRVAEFKLARWRGADATRKRQTFKDLVMLAADRSERQADLYVVGPEPARFLRSSTSTAAWALDRSPGALRTFQSVFGSPDVPIREFTATHARHVRITDLCGILPPAVTNLLQYPHTGTGA</sequence>
<accession>A0A5P2D3Z8</accession>
<protein>
    <submittedName>
        <fullName evidence="1">PE-PGRS family protein</fullName>
    </submittedName>
</protein>
<reference evidence="1 2" key="1">
    <citation type="submission" date="2018-05" db="EMBL/GenBank/DDBJ databases">
        <title>Streptomyces venezuelae.</title>
        <authorList>
            <person name="Kim W."/>
            <person name="Lee N."/>
            <person name="Cho B.-K."/>
        </authorList>
    </citation>
    <scope>NUCLEOTIDE SEQUENCE [LARGE SCALE GENOMIC DNA]</scope>
    <source>
        <strain evidence="1 2">ATCC 21782</strain>
    </source>
</reference>